<dbReference type="SUPFAM" id="SSF52266">
    <property type="entry name" value="SGNH hydrolase"/>
    <property type="match status" value="1"/>
</dbReference>
<sequence length="268" mass="31006">MSELPLRVLVKGASTVNWTSWMGGPRTDFTFPRALEERLLQDGRPCEVRTITMTSEKTSTILGTWQREILGYSPDVIVLVYGHYETIHLVLPHWLERHANSLKARPRWWSGLYRRRILRPLWMLFAHLQATLDKVVPPTIRHRERAVVADLERYIEHVQKVGSPMVLLFELLGPTKRYQSWFPGMSERIALMNEAIESLVRRLDLPHVRHFKVTPIADRVCGDPEQATPDGFHYSPDLHRAIGESLAAEIEEWADTQPHLGSVRRDAR</sequence>
<dbReference type="Gene3D" id="3.40.50.1110">
    <property type="entry name" value="SGNH hydrolase"/>
    <property type="match status" value="1"/>
</dbReference>
<organism evidence="1 2">
    <name type="scientific">Nocardioides daedukensis</name>
    <dbReference type="NCBI Taxonomy" id="634462"/>
    <lineage>
        <taxon>Bacteria</taxon>
        <taxon>Bacillati</taxon>
        <taxon>Actinomycetota</taxon>
        <taxon>Actinomycetes</taxon>
        <taxon>Propionibacteriales</taxon>
        <taxon>Nocardioidaceae</taxon>
        <taxon>Nocardioides</taxon>
    </lineage>
</organism>
<comment type="caution">
    <text evidence="1">The sequence shown here is derived from an EMBL/GenBank/DDBJ whole genome shotgun (WGS) entry which is preliminary data.</text>
</comment>
<dbReference type="Proteomes" id="UP000540656">
    <property type="component" value="Unassembled WGS sequence"/>
</dbReference>
<reference evidence="1 2" key="1">
    <citation type="submission" date="2020-07" db="EMBL/GenBank/DDBJ databases">
        <title>Sequencing the genomes of 1000 actinobacteria strains.</title>
        <authorList>
            <person name="Klenk H.-P."/>
        </authorList>
    </citation>
    <scope>NUCLEOTIDE SEQUENCE [LARGE SCALE GENOMIC DNA]</scope>
    <source>
        <strain evidence="1 2">DSM 23819</strain>
    </source>
</reference>
<keyword evidence="2" id="KW-1185">Reference proteome</keyword>
<gene>
    <name evidence="1" type="ORF">BJ980_002659</name>
</gene>
<dbReference type="InterPro" id="IPR036514">
    <property type="entry name" value="SGNH_hydro_sf"/>
</dbReference>
<name>A0A7Y9RZY6_9ACTN</name>
<proteinExistence type="predicted"/>
<protein>
    <submittedName>
        <fullName evidence="1">Lysophospholipase L1-like esterase</fullName>
    </submittedName>
</protein>
<evidence type="ECO:0000313" key="1">
    <source>
        <dbReference type="EMBL" id="NYG59736.1"/>
    </source>
</evidence>
<dbReference type="RefSeq" id="WP_179502752.1">
    <property type="nucleotide sequence ID" value="NZ_JACCAA010000001.1"/>
</dbReference>
<accession>A0A7Y9RZY6</accession>
<dbReference type="AlphaFoldDB" id="A0A7Y9RZY6"/>
<evidence type="ECO:0000313" key="2">
    <source>
        <dbReference type="Proteomes" id="UP000540656"/>
    </source>
</evidence>
<dbReference type="EMBL" id="JACCAA010000001">
    <property type="protein sequence ID" value="NYG59736.1"/>
    <property type="molecule type" value="Genomic_DNA"/>
</dbReference>